<dbReference type="AlphaFoldDB" id="A0A3B0W3D3"/>
<reference evidence="1" key="1">
    <citation type="submission" date="2018-06" db="EMBL/GenBank/DDBJ databases">
        <authorList>
            <person name="Zhirakovskaya E."/>
        </authorList>
    </citation>
    <scope>NUCLEOTIDE SEQUENCE</scope>
</reference>
<gene>
    <name evidence="1" type="ORF">MNBD_GAMMA04-1050</name>
</gene>
<proteinExistence type="predicted"/>
<sequence length="36" mass="4009">MTMSLNESQDIQTLLQVASHQLTQHGLTDSPRLDAE</sequence>
<protein>
    <submittedName>
        <fullName evidence="1">Uncharacterized protein</fullName>
    </submittedName>
</protein>
<name>A0A3B0W3D3_9ZZZZ</name>
<organism evidence="1">
    <name type="scientific">hydrothermal vent metagenome</name>
    <dbReference type="NCBI Taxonomy" id="652676"/>
    <lineage>
        <taxon>unclassified sequences</taxon>
        <taxon>metagenomes</taxon>
        <taxon>ecological metagenomes</taxon>
    </lineage>
</organism>
<accession>A0A3B0W3D3</accession>
<feature type="non-terminal residue" evidence="1">
    <location>
        <position position="36"/>
    </location>
</feature>
<evidence type="ECO:0000313" key="1">
    <source>
        <dbReference type="EMBL" id="VAW49781.1"/>
    </source>
</evidence>
<dbReference type="EMBL" id="UOFB01000385">
    <property type="protein sequence ID" value="VAW49781.1"/>
    <property type="molecule type" value="Genomic_DNA"/>
</dbReference>